<evidence type="ECO:0000313" key="3">
    <source>
        <dbReference type="Proteomes" id="UP000256304"/>
    </source>
</evidence>
<dbReference type="PANTHER" id="PTHR43649:SF17">
    <property type="entry name" value="ABC TRANSPORTER SOLUTE BINDING PROTEIN-SUGAR TRANSPORT"/>
    <property type="match status" value="1"/>
</dbReference>
<dbReference type="PROSITE" id="PS51257">
    <property type="entry name" value="PROKAR_LIPOPROTEIN"/>
    <property type="match status" value="1"/>
</dbReference>
<evidence type="ECO:0000256" key="1">
    <source>
        <dbReference type="SAM" id="SignalP"/>
    </source>
</evidence>
<proteinExistence type="predicted"/>
<name>A0A3D9RHS1_9BACL</name>
<sequence length="562" mass="62647">MNRKMKAASLLTVLGLVSGALAGCGGNSDNGGNSGTNGGANTNQTADAAKDPVTLKIMLWGDKPKQFDDVIAEFEKETKDTLNVKLDVTWTPQADYVNKLKLKLAAGEQVDLAFDAPWMNMNQFIQQDNYNNLDPYFHTDKYPGLKKAFTDQYLNNNMFMGTDKQLHVYGVPMGQYYTDLSVIYYRKDLAKKYGMSDLQSYDDLIKYFDNVKQNDPSIIPFVEKNDGNYGAVDIVNGTKATLADKAAAGLWDVPLAPQVTGTVLIKDNKVVAASITGEKSESKQAFPEPYNQEDNSTFITVRDFHDKGYTEKEPITRKDAKGTFTAGTAASMMENISNLDSIQSGLKAAVPSAEIGMLINSASEREMKQPSMVTDFRVWNFLCVPKTSKNLDRVMEFLNWMYSSQDNHDLFELGVKGKNWEPVGDDKYKIPDGVDLASNYTFPGYEFTWNPTYIRLSANVPDGFVKYYRYMADEKSFVKSALAGFAFNGDPVKNQLSNPDFGTIQSEKLPLQLGMMKNPADDLAKLQQKWEGNKTLQSDIQAIKDELLKQVQAFLDTQKAAQ</sequence>
<comment type="caution">
    <text evidence="2">The sequence shown here is derived from an EMBL/GenBank/DDBJ whole genome shotgun (WGS) entry which is preliminary data.</text>
</comment>
<feature type="signal peptide" evidence="1">
    <location>
        <begin position="1"/>
        <end position="22"/>
    </location>
</feature>
<organism evidence="2 3">
    <name type="scientific">Paenibacillus taihuensis</name>
    <dbReference type="NCBI Taxonomy" id="1156355"/>
    <lineage>
        <taxon>Bacteria</taxon>
        <taxon>Bacillati</taxon>
        <taxon>Bacillota</taxon>
        <taxon>Bacilli</taxon>
        <taxon>Bacillales</taxon>
        <taxon>Paenibacillaceae</taxon>
        <taxon>Paenibacillus</taxon>
    </lineage>
</organism>
<keyword evidence="1" id="KW-0732">Signal</keyword>
<feature type="chain" id="PRO_5017720777" evidence="1">
    <location>
        <begin position="23"/>
        <end position="562"/>
    </location>
</feature>
<dbReference type="Proteomes" id="UP000256304">
    <property type="component" value="Unassembled WGS sequence"/>
</dbReference>
<dbReference type="Gene3D" id="3.40.190.10">
    <property type="entry name" value="Periplasmic binding protein-like II"/>
    <property type="match status" value="3"/>
</dbReference>
<dbReference type="AlphaFoldDB" id="A0A3D9RHS1"/>
<dbReference type="RefSeq" id="WP_181909679.1">
    <property type="nucleotide sequence ID" value="NZ_QTTN01000025.1"/>
</dbReference>
<evidence type="ECO:0000313" key="2">
    <source>
        <dbReference type="EMBL" id="REE78652.1"/>
    </source>
</evidence>
<keyword evidence="3" id="KW-1185">Reference proteome</keyword>
<dbReference type="SUPFAM" id="SSF53850">
    <property type="entry name" value="Periplasmic binding protein-like II"/>
    <property type="match status" value="1"/>
</dbReference>
<accession>A0A3D9RHS1</accession>
<dbReference type="PANTHER" id="PTHR43649">
    <property type="entry name" value="ARABINOSE-BINDING PROTEIN-RELATED"/>
    <property type="match status" value="1"/>
</dbReference>
<reference evidence="2 3" key="1">
    <citation type="submission" date="2018-08" db="EMBL/GenBank/DDBJ databases">
        <title>Genomic Encyclopedia of Type Strains, Phase III (KMG-III): the genomes of soil and plant-associated and newly described type strains.</title>
        <authorList>
            <person name="Whitman W."/>
        </authorList>
    </citation>
    <scope>NUCLEOTIDE SEQUENCE [LARGE SCALE GENOMIC DNA]</scope>
    <source>
        <strain evidence="2 3">CGMCC 1.10966</strain>
    </source>
</reference>
<dbReference type="Pfam" id="PF01547">
    <property type="entry name" value="SBP_bac_1"/>
    <property type="match status" value="1"/>
</dbReference>
<gene>
    <name evidence="2" type="ORF">A8990_12549</name>
</gene>
<dbReference type="EMBL" id="QTTN01000025">
    <property type="protein sequence ID" value="REE78652.1"/>
    <property type="molecule type" value="Genomic_DNA"/>
</dbReference>
<dbReference type="InterPro" id="IPR050490">
    <property type="entry name" value="Bact_solute-bd_prot1"/>
</dbReference>
<protein>
    <submittedName>
        <fullName evidence="2">Putative aldouronate transport system substrate-binding protein</fullName>
    </submittedName>
</protein>
<dbReference type="InterPro" id="IPR006059">
    <property type="entry name" value="SBP"/>
</dbReference>